<dbReference type="EMBL" id="VSRR010013831">
    <property type="protein sequence ID" value="MPC56282.1"/>
    <property type="molecule type" value="Genomic_DNA"/>
</dbReference>
<dbReference type="Proteomes" id="UP000324222">
    <property type="component" value="Unassembled WGS sequence"/>
</dbReference>
<evidence type="ECO:0000313" key="1">
    <source>
        <dbReference type="EMBL" id="MPC56282.1"/>
    </source>
</evidence>
<comment type="caution">
    <text evidence="1">The sequence shown here is derived from an EMBL/GenBank/DDBJ whole genome shotgun (WGS) entry which is preliminary data.</text>
</comment>
<gene>
    <name evidence="1" type="ORF">E2C01_050235</name>
</gene>
<accession>A0A5B7GBI8</accession>
<keyword evidence="2" id="KW-1185">Reference proteome</keyword>
<organism evidence="1 2">
    <name type="scientific">Portunus trituberculatus</name>
    <name type="common">Swimming crab</name>
    <name type="synonym">Neptunus trituberculatus</name>
    <dbReference type="NCBI Taxonomy" id="210409"/>
    <lineage>
        <taxon>Eukaryota</taxon>
        <taxon>Metazoa</taxon>
        <taxon>Ecdysozoa</taxon>
        <taxon>Arthropoda</taxon>
        <taxon>Crustacea</taxon>
        <taxon>Multicrustacea</taxon>
        <taxon>Malacostraca</taxon>
        <taxon>Eumalacostraca</taxon>
        <taxon>Eucarida</taxon>
        <taxon>Decapoda</taxon>
        <taxon>Pleocyemata</taxon>
        <taxon>Brachyura</taxon>
        <taxon>Eubrachyura</taxon>
        <taxon>Portunoidea</taxon>
        <taxon>Portunidae</taxon>
        <taxon>Portuninae</taxon>
        <taxon>Portunus</taxon>
    </lineage>
</organism>
<name>A0A5B7GBI8_PORTR</name>
<protein>
    <submittedName>
        <fullName evidence="1">Uncharacterized protein</fullName>
    </submittedName>
</protein>
<reference evidence="1 2" key="1">
    <citation type="submission" date="2019-05" db="EMBL/GenBank/DDBJ databases">
        <title>Another draft genome of Portunus trituberculatus and its Hox gene families provides insights of decapod evolution.</title>
        <authorList>
            <person name="Jeong J.-H."/>
            <person name="Song I."/>
            <person name="Kim S."/>
            <person name="Choi T."/>
            <person name="Kim D."/>
            <person name="Ryu S."/>
            <person name="Kim W."/>
        </authorList>
    </citation>
    <scope>NUCLEOTIDE SEQUENCE [LARGE SCALE GENOMIC DNA]</scope>
    <source>
        <tissue evidence="1">Muscle</tissue>
    </source>
</reference>
<evidence type="ECO:0000313" key="2">
    <source>
        <dbReference type="Proteomes" id="UP000324222"/>
    </source>
</evidence>
<dbReference type="AlphaFoldDB" id="A0A5B7GBI8"/>
<proteinExistence type="predicted"/>
<sequence length="38" mass="4259">MYVSVRATIGKPESLCDIMPTRHDPRIKVMSSSNCVVH</sequence>